<reference evidence="2 3" key="1">
    <citation type="submission" date="2015-10" db="EMBL/GenBank/DDBJ databases">
        <title>Draft genomes sequences of Candida glabrata isolates 1A, 1B, 2A, 2B, 3A and 3B.</title>
        <authorList>
            <person name="Haavelsrud O.E."/>
            <person name="Gaustad P."/>
        </authorList>
    </citation>
    <scope>NUCLEOTIDE SEQUENCE [LARGE SCALE GENOMIC DNA]</scope>
    <source>
        <strain evidence="2">910700640</strain>
    </source>
</reference>
<evidence type="ECO:0000256" key="1">
    <source>
        <dbReference type="SAM" id="MobiDB-lite"/>
    </source>
</evidence>
<feature type="compositionally biased region" description="Basic residues" evidence="1">
    <location>
        <begin position="102"/>
        <end position="119"/>
    </location>
</feature>
<name>A0A0W0C7R3_CANGB</name>
<sequence>MANKSRPRRAAVPYRKYVGGQGYMQNVMLSRYKTTGKRVVDGEDDLSDEYYDGDEYDGNEKNTNKSGELKIIGAKTRRTDSVGNDILTESDDEGQDEESKTSKRKNRNKRLSSHGRKRSTNLSLEGLTIQDDEVECEPPMIPMKIPLEIQRRVVKYYFDLVEETEYEKENTEFENIMNVMLVSKYWYYLSLGRLYRAPKLSSRNFNAFVETITSAVTTTSMPGAGSKKIDRYRLGDLVQMLDLSTILQSGKNSNVSKLLRRCSNNLHAFTAPQTSFGYAPLISLKNCHKLRFLDLGLVSETVKLKDLFKAISNFNELTHLSFPRSSIDCEGFQEFCWPNNLQYLKLSGGITNEFVAMTNWPETITTLEFSFCPQVDEQSIYTVLAKIGHNLKHLSFFYPMPALRENSLDFIFRYCRNLLSVRLQVDYCSKWLFSEYILTPIEPDLPLEVRRQARPLRTIYLDCSGSLGLASKIHPDDFTIALLESRLPSLKNISVSSKLGWDMNGDDVADLLTAFEEQDGSLYVSY</sequence>
<dbReference type="InterPro" id="IPR032675">
    <property type="entry name" value="LRR_dom_sf"/>
</dbReference>
<feature type="region of interest" description="Disordered" evidence="1">
    <location>
        <begin position="82"/>
        <end position="123"/>
    </location>
</feature>
<evidence type="ECO:0000313" key="2">
    <source>
        <dbReference type="EMBL" id="KTB07687.1"/>
    </source>
</evidence>
<dbReference type="VEuPathDB" id="FungiDB:CAGL0G04169g"/>
<dbReference type="GO" id="GO:0019005">
    <property type="term" value="C:SCF ubiquitin ligase complex"/>
    <property type="evidence" value="ECO:0007669"/>
    <property type="project" value="EnsemblFungi"/>
</dbReference>
<dbReference type="EMBL" id="LLZZ01000107">
    <property type="protein sequence ID" value="KTB07687.1"/>
    <property type="molecule type" value="Genomic_DNA"/>
</dbReference>
<dbReference type="VEuPathDB" id="FungiDB:B1J91_G04169g"/>
<evidence type="ECO:0000313" key="3">
    <source>
        <dbReference type="Proteomes" id="UP000054886"/>
    </source>
</evidence>
<dbReference type="VEuPathDB" id="FungiDB:GWK60_G03993"/>
<dbReference type="AlphaFoldDB" id="A0A0W0C7R3"/>
<gene>
    <name evidence="2" type="ORF">AO440_001657</name>
</gene>
<dbReference type="SUPFAM" id="SSF52047">
    <property type="entry name" value="RNI-like"/>
    <property type="match status" value="1"/>
</dbReference>
<feature type="region of interest" description="Disordered" evidence="1">
    <location>
        <begin position="32"/>
        <end position="65"/>
    </location>
</feature>
<accession>A0A0W0C7R3</accession>
<dbReference type="VEuPathDB" id="FungiDB:GVI51_G04015"/>
<organism evidence="2 3">
    <name type="scientific">Candida glabrata</name>
    <name type="common">Yeast</name>
    <name type="synonym">Torulopsis glabrata</name>
    <dbReference type="NCBI Taxonomy" id="5478"/>
    <lineage>
        <taxon>Eukaryota</taxon>
        <taxon>Fungi</taxon>
        <taxon>Dikarya</taxon>
        <taxon>Ascomycota</taxon>
        <taxon>Saccharomycotina</taxon>
        <taxon>Saccharomycetes</taxon>
        <taxon>Saccharomycetales</taxon>
        <taxon>Saccharomycetaceae</taxon>
        <taxon>Nakaseomyces</taxon>
    </lineage>
</organism>
<dbReference type="Gene3D" id="3.80.10.10">
    <property type="entry name" value="Ribonuclease Inhibitor"/>
    <property type="match status" value="1"/>
</dbReference>
<dbReference type="Proteomes" id="UP000054886">
    <property type="component" value="Unassembled WGS sequence"/>
</dbReference>
<feature type="compositionally biased region" description="Acidic residues" evidence="1">
    <location>
        <begin position="42"/>
        <end position="57"/>
    </location>
</feature>
<proteinExistence type="predicted"/>
<protein>
    <submittedName>
        <fullName evidence="2">F-box protein</fullName>
    </submittedName>
</protein>
<comment type="caution">
    <text evidence="2">The sequence shown here is derived from an EMBL/GenBank/DDBJ whole genome shotgun (WGS) entry which is preliminary data.</text>
</comment>